<evidence type="ECO:0000313" key="2">
    <source>
        <dbReference type="EMBL" id="TQL98476.1"/>
    </source>
</evidence>
<accession>A0A543CMZ1</accession>
<protein>
    <submittedName>
        <fullName evidence="2">Uncharacterized protein</fullName>
    </submittedName>
</protein>
<dbReference type="RefSeq" id="WP_141957069.1">
    <property type="nucleotide sequence ID" value="NZ_VFOZ01000001.1"/>
</dbReference>
<sequence>MSDQGDAGQWRPATSQSDQYSTPDDTTGPLPAVSGDEDDTPGFPSVSDPSESWSATDDDESPTGGFPAVPPEEPAAPMGRSPFEPVNRTTFSAEEPVSPPEPEDPGPNGTTPRFGTGVRDAEEEPSFGSGSFGESFREPGGSSSGSDESSFGSFGSGSFGESSYGDSGGSAPGRSSFDSFGSGSFGSSSFEDKPFEDKPYGDRAFGDRSYDDQPYGARESSYGSGSFTSERDETGAPGTGAFEVPPRPPAPEKGVTAEDEAAENDFFASDDHPPMWDKVVAPSGPPPKPGKPSSGNLRLPDWMRDENGNPTGPPDGGGGMSHEEDGHSRRPLYLGLGVLVAGLIAVAGVYVLKGNGDSQASNAAAPTRTKAPAQTPAHAPTNKPLPRKQLPRFKGVHTKTVGRVTDPRSGLSYPRLAKPWAPAPKKSPMNELGFSVSQFAVTEKSGVRPNHWARLMSAELSGAAADTYNGPGSERDATAEAAQVYEARMFNFQHKKRLLASEPLNLGGHKGWLVSDYVTYHRPGTKATGDVVTVALVNTGRKTPGVLFMSVPNTNKKLWPDVNFVVRSLRVG</sequence>
<proteinExistence type="predicted"/>
<feature type="compositionally biased region" description="Polar residues" evidence="1">
    <location>
        <begin position="12"/>
        <end position="25"/>
    </location>
</feature>
<organism evidence="2 3">
    <name type="scientific">Actinoallomurus bryophytorum</name>
    <dbReference type="NCBI Taxonomy" id="1490222"/>
    <lineage>
        <taxon>Bacteria</taxon>
        <taxon>Bacillati</taxon>
        <taxon>Actinomycetota</taxon>
        <taxon>Actinomycetes</taxon>
        <taxon>Streptosporangiales</taxon>
        <taxon>Thermomonosporaceae</taxon>
        <taxon>Actinoallomurus</taxon>
    </lineage>
</organism>
<feature type="region of interest" description="Disordered" evidence="1">
    <location>
        <begin position="357"/>
        <end position="389"/>
    </location>
</feature>
<reference evidence="2 3" key="1">
    <citation type="submission" date="2019-06" db="EMBL/GenBank/DDBJ databases">
        <title>Sequencing the genomes of 1000 actinobacteria strains.</title>
        <authorList>
            <person name="Klenk H.-P."/>
        </authorList>
    </citation>
    <scope>NUCLEOTIDE SEQUENCE [LARGE SCALE GENOMIC DNA]</scope>
    <source>
        <strain evidence="2 3">DSM 102200</strain>
    </source>
</reference>
<feature type="compositionally biased region" description="Basic and acidic residues" evidence="1">
    <location>
        <begin position="190"/>
        <end position="211"/>
    </location>
</feature>
<evidence type="ECO:0000256" key="1">
    <source>
        <dbReference type="SAM" id="MobiDB-lite"/>
    </source>
</evidence>
<dbReference type="AlphaFoldDB" id="A0A543CMZ1"/>
<feature type="compositionally biased region" description="Low complexity" evidence="1">
    <location>
        <begin position="173"/>
        <end position="189"/>
    </location>
</feature>
<dbReference type="EMBL" id="VFOZ01000001">
    <property type="protein sequence ID" value="TQL98476.1"/>
    <property type="molecule type" value="Genomic_DNA"/>
</dbReference>
<dbReference type="Proteomes" id="UP000316096">
    <property type="component" value="Unassembled WGS sequence"/>
</dbReference>
<name>A0A543CMZ1_9ACTN</name>
<feature type="compositionally biased region" description="Low complexity" evidence="1">
    <location>
        <begin position="126"/>
        <end position="153"/>
    </location>
</feature>
<dbReference type="OrthoDB" id="3971500at2"/>
<gene>
    <name evidence="2" type="ORF">FB559_4102</name>
</gene>
<evidence type="ECO:0000313" key="3">
    <source>
        <dbReference type="Proteomes" id="UP000316096"/>
    </source>
</evidence>
<comment type="caution">
    <text evidence="2">The sequence shown here is derived from an EMBL/GenBank/DDBJ whole genome shotgun (WGS) entry which is preliminary data.</text>
</comment>
<keyword evidence="3" id="KW-1185">Reference proteome</keyword>
<feature type="region of interest" description="Disordered" evidence="1">
    <location>
        <begin position="1"/>
        <end position="326"/>
    </location>
</feature>